<reference evidence="1 2" key="1">
    <citation type="journal article" date="2011" name="Proc. Natl. Acad. Sci. U.S.A.">
        <title>Evolutionary erosion of yeast sex chromosomes by mating-type switching accidents.</title>
        <authorList>
            <person name="Gordon J.L."/>
            <person name="Armisen D."/>
            <person name="Proux-Wera E."/>
            <person name="Oheigeartaigh S.S."/>
            <person name="Byrne K.P."/>
            <person name="Wolfe K.H."/>
        </authorList>
    </citation>
    <scope>NUCLEOTIDE SEQUENCE [LARGE SCALE GENOMIC DNA]</scope>
    <source>
        <strain evidence="2">ATCC 76901 / BCRC 22586 / CBS 4309 / NBRC 1992 / NRRL Y-12630</strain>
    </source>
</reference>
<dbReference type="KEGG" id="ncs:NCAS_0C05090"/>
<dbReference type="HOGENOM" id="CLU_071870_1_0_1"/>
<dbReference type="OMA" id="HMMMNQP"/>
<dbReference type="OrthoDB" id="2253354at2759"/>
<sequence>MIRQLKRLQSTAFPILRVARLYATTSSGISPTAEKKSKYDRSLWKPITWVIIFGSLLTSITNQENKYRELERRYNLKINVLKDLIGRVHLGDRDFQIEDEMRLVNKLFDHAAGKDEKFDDVVDTLRVKDKSGATLYSSDQVLMGMNRKSLIMSKQLPAEEDSLEAVLKSILNDINTDEPVSEPSQDMIEGIITDKKQLEKEKIKEEEILNYVPDSRHHLIAEKAGDITDVAKETKISKFL</sequence>
<reference key="2">
    <citation type="submission" date="2011-08" db="EMBL/GenBank/DDBJ databases">
        <title>Genome sequence of Naumovozyma castellii.</title>
        <authorList>
            <person name="Gordon J.L."/>
            <person name="Armisen D."/>
            <person name="Proux-Wera E."/>
            <person name="OhEigeartaigh S.S."/>
            <person name="Byrne K.P."/>
            <person name="Wolfe K.H."/>
        </authorList>
    </citation>
    <scope>NUCLEOTIDE SEQUENCE</scope>
    <source>
        <strain>Type strain:CBS 4309</strain>
    </source>
</reference>
<evidence type="ECO:0008006" key="3">
    <source>
        <dbReference type="Google" id="ProtNLM"/>
    </source>
</evidence>
<dbReference type="RefSeq" id="XP_003675863.1">
    <property type="nucleotide sequence ID" value="XM_003675815.1"/>
</dbReference>
<dbReference type="FunCoup" id="G0VDD7">
    <property type="interactions" value="90"/>
</dbReference>
<evidence type="ECO:0000313" key="2">
    <source>
        <dbReference type="Proteomes" id="UP000001640"/>
    </source>
</evidence>
<gene>
    <name evidence="1" type="primary">NCAS0C05090</name>
    <name evidence="1" type="ordered locus">NCAS_0C05090</name>
</gene>
<organism evidence="1 2">
    <name type="scientific">Naumovozyma castellii</name>
    <name type="common">Yeast</name>
    <name type="synonym">Saccharomyces castellii</name>
    <dbReference type="NCBI Taxonomy" id="27288"/>
    <lineage>
        <taxon>Eukaryota</taxon>
        <taxon>Fungi</taxon>
        <taxon>Dikarya</taxon>
        <taxon>Ascomycota</taxon>
        <taxon>Saccharomycotina</taxon>
        <taxon>Saccharomycetes</taxon>
        <taxon>Saccharomycetales</taxon>
        <taxon>Saccharomycetaceae</taxon>
        <taxon>Naumovozyma</taxon>
    </lineage>
</organism>
<evidence type="ECO:0000313" key="1">
    <source>
        <dbReference type="EMBL" id="CCC69499.1"/>
    </source>
</evidence>
<name>G0VDD7_NAUCA</name>
<dbReference type="eggNOG" id="ENOG502S583">
    <property type="taxonomic scope" value="Eukaryota"/>
</dbReference>
<dbReference type="Proteomes" id="UP000001640">
    <property type="component" value="Chromosome 3"/>
</dbReference>
<accession>G0VDD7</accession>
<proteinExistence type="predicted"/>
<dbReference type="AlphaFoldDB" id="G0VDD7"/>
<protein>
    <recommendedName>
        <fullName evidence="3">Inner membrane assembly complex subunit 22</fullName>
    </recommendedName>
</protein>
<dbReference type="InParanoid" id="G0VDD7"/>
<dbReference type="GeneID" id="96903080"/>
<dbReference type="EMBL" id="HE576754">
    <property type="protein sequence ID" value="CCC69499.1"/>
    <property type="molecule type" value="Genomic_DNA"/>
</dbReference>
<keyword evidence="2" id="KW-1185">Reference proteome</keyword>